<dbReference type="EMBL" id="OM386661">
    <property type="protein sequence ID" value="UPW39219.1"/>
    <property type="molecule type" value="Genomic_DNA"/>
</dbReference>
<reference evidence="1 2" key="1">
    <citation type="submission" date="2022-01" db="EMBL/GenBank/DDBJ databases">
        <title>Avian Pathogenic Escherichia coli bacteriophages.</title>
        <authorList>
            <person name="Nicolas M."/>
            <person name="Trotereau A."/>
            <person name="Schouler C."/>
        </authorList>
    </citation>
    <scope>NUCLEOTIDE SEQUENCE [LARGE SCALE GENOMIC DNA]</scope>
</reference>
<dbReference type="Proteomes" id="UP000830822">
    <property type="component" value="Segment"/>
</dbReference>
<evidence type="ECO:0000313" key="2">
    <source>
        <dbReference type="Proteomes" id="UP000830822"/>
    </source>
</evidence>
<gene>
    <name evidence="1" type="ORF">ESCO45_00096</name>
</gene>
<sequence length="119" mass="13633">MVFKTSKLLINGEGMTSPLNKTLKLGDSKMYTTNNGRTLNVTLRHYVNGIMHFEDLQAEQHILDWQVAGLQKTTTGYGKKIPTSWKVHYKGRLRRIYQDVYSNSASSYIMVKGKKLHLV</sequence>
<organism evidence="1 2">
    <name type="scientific">Escherichia phage vB_EcoM_ESCO45</name>
    <dbReference type="NCBI Taxonomy" id="2918869"/>
    <lineage>
        <taxon>Viruses</taxon>
        <taxon>Duplodnaviria</taxon>
        <taxon>Heunggongvirae</taxon>
        <taxon>Uroviricota</taxon>
        <taxon>Caudoviricetes</taxon>
        <taxon>Andersonviridae</taxon>
        <taxon>Ounavirinae</taxon>
        <taxon>Felixounavirus</taxon>
        <taxon>Felixounavirus ESCO45</taxon>
    </lineage>
</organism>
<protein>
    <submittedName>
        <fullName evidence="1">Uncharacterized protein</fullName>
    </submittedName>
</protein>
<proteinExistence type="predicted"/>
<keyword evidence="2" id="KW-1185">Reference proteome</keyword>
<accession>A0AAE9KV30</accession>
<evidence type="ECO:0000313" key="1">
    <source>
        <dbReference type="EMBL" id="UPW39219.1"/>
    </source>
</evidence>
<name>A0AAE9KV30_9CAUD</name>